<dbReference type="STRING" id="576137.A0A1L7WFK9"/>
<dbReference type="PANTHER" id="PTHR24148">
    <property type="entry name" value="ANKYRIN REPEAT DOMAIN-CONTAINING PROTEIN 39 HOMOLOG-RELATED"/>
    <property type="match status" value="1"/>
</dbReference>
<evidence type="ECO:0000313" key="2">
    <source>
        <dbReference type="Proteomes" id="UP000184330"/>
    </source>
</evidence>
<organism evidence="1 2">
    <name type="scientific">Phialocephala subalpina</name>
    <dbReference type="NCBI Taxonomy" id="576137"/>
    <lineage>
        <taxon>Eukaryota</taxon>
        <taxon>Fungi</taxon>
        <taxon>Dikarya</taxon>
        <taxon>Ascomycota</taxon>
        <taxon>Pezizomycotina</taxon>
        <taxon>Leotiomycetes</taxon>
        <taxon>Helotiales</taxon>
        <taxon>Mollisiaceae</taxon>
        <taxon>Phialocephala</taxon>
        <taxon>Phialocephala fortinii species complex</taxon>
    </lineage>
</organism>
<proteinExistence type="predicted"/>
<name>A0A1L7WFK9_9HELO</name>
<keyword evidence="2" id="KW-1185">Reference proteome</keyword>
<dbReference type="InterPro" id="IPR052895">
    <property type="entry name" value="HetReg/Transcr_Mod"/>
</dbReference>
<sequence>MLNPADTRTWINPGPLHHIWKDLWNLCQPEKLSALGLSRLLEISNICKSMDPRDKVYGLLGLIPAEFAKAITPDYDIETREVLVRSAKAYIDVYQSLELLRDANIWGESGAATWVLDWSWKGRLRDSRPSEKYIEGDMNPDTYVENPVITKNLSQTEHACDGIARELSIALPADASQSPKETKSLLHLPKTVADGIPIFESLGWKRFVTEGKFYGRWGTWVQANSSLRVRITQGRRPATTAKGYFAWVPQYRDG</sequence>
<accession>A0A1L7WFK9</accession>
<dbReference type="EMBL" id="FJOG01000002">
    <property type="protein sequence ID" value="CZR51560.1"/>
    <property type="molecule type" value="Genomic_DNA"/>
</dbReference>
<reference evidence="1 2" key="1">
    <citation type="submission" date="2016-03" db="EMBL/GenBank/DDBJ databases">
        <authorList>
            <person name="Ploux O."/>
        </authorList>
    </citation>
    <scope>NUCLEOTIDE SEQUENCE [LARGE SCALE GENOMIC DNA]</scope>
    <source>
        <strain evidence="1 2">UAMH 11012</strain>
    </source>
</reference>
<dbReference type="PANTHER" id="PTHR24148:SF73">
    <property type="entry name" value="HET DOMAIN PROTEIN (AFU_ORTHOLOGUE AFUA_8G01020)"/>
    <property type="match status" value="1"/>
</dbReference>
<gene>
    <name evidence="1" type="ORF">PAC_01437</name>
</gene>
<dbReference type="AlphaFoldDB" id="A0A1L7WFK9"/>
<evidence type="ECO:0000313" key="1">
    <source>
        <dbReference type="EMBL" id="CZR51560.1"/>
    </source>
</evidence>
<dbReference type="Proteomes" id="UP000184330">
    <property type="component" value="Unassembled WGS sequence"/>
</dbReference>
<protein>
    <submittedName>
        <fullName evidence="1">Uncharacterized protein</fullName>
    </submittedName>
</protein>
<dbReference type="OrthoDB" id="3557394at2759"/>